<keyword evidence="2" id="KW-0805">Transcription regulation</keyword>
<keyword evidence="1" id="KW-0678">Repressor</keyword>
<accession>A0A1V8RVK6</accession>
<dbReference type="Proteomes" id="UP000191905">
    <property type="component" value="Unassembled WGS sequence"/>
</dbReference>
<feature type="domain" description="HTH lacI-type" evidence="5">
    <location>
        <begin position="14"/>
        <end position="68"/>
    </location>
</feature>
<sequence length="353" mass="37237">MDDRFPEARAAGNPNIGDVARAAGVSTATVSRALSQPDLVSAKARDAVLKAVAETGYKMNLAARNLRLRQTGGIVVLVPHLSNPFFSAILSGIAGIASQAGLNMLVADTREAAGADRRIAGYLHNNSADGLIVLDGNLPDNFDGGGRNRPPVVFACEWVEGHDQLSVTVDNRHGAVLAVNHLIGLGHRRIGHVMGPPDNILTQRRLAGARDAMAAAGLNADPRWFFNANFTLASGIAAARSWLALDERPSGIFCSSDAMACGFMSELNRHGVRVPDDVSVVGFDDIDIAEHFIPALTTIRQPRHRIGETAAEMLLALMRGDATKSAARDGGEKSTVLPVELIVRGSTAAPPIA</sequence>
<reference evidence="6 7" key="1">
    <citation type="journal article" date="2016" name="Int. J. Syst. Evol. Microbiol.">
        <title>Pseudaminobacter manganicus sp. nov., isolated from sludge of a manganese mine.</title>
        <authorList>
            <person name="Li J."/>
            <person name="Huang J."/>
            <person name="Liao S."/>
            <person name="Wang G."/>
        </authorList>
    </citation>
    <scope>NUCLEOTIDE SEQUENCE [LARGE SCALE GENOMIC DNA]</scope>
    <source>
        <strain evidence="6 7">JH-7</strain>
    </source>
</reference>
<dbReference type="STRING" id="1873176.BFN67_10765"/>
<protein>
    <submittedName>
        <fullName evidence="6">LacI family transcriptional regulator</fullName>
    </submittedName>
</protein>
<dbReference type="InterPro" id="IPR010982">
    <property type="entry name" value="Lambda_DNA-bd_dom_sf"/>
</dbReference>
<dbReference type="PROSITE" id="PS50932">
    <property type="entry name" value="HTH_LACI_2"/>
    <property type="match status" value="1"/>
</dbReference>
<dbReference type="InterPro" id="IPR046335">
    <property type="entry name" value="LacI/GalR-like_sensor"/>
</dbReference>
<keyword evidence="7" id="KW-1185">Reference proteome</keyword>
<dbReference type="SMART" id="SM00354">
    <property type="entry name" value="HTH_LACI"/>
    <property type="match status" value="1"/>
</dbReference>
<evidence type="ECO:0000256" key="4">
    <source>
        <dbReference type="ARBA" id="ARBA00023163"/>
    </source>
</evidence>
<evidence type="ECO:0000313" key="7">
    <source>
        <dbReference type="Proteomes" id="UP000191905"/>
    </source>
</evidence>
<dbReference type="PROSITE" id="PS00356">
    <property type="entry name" value="HTH_LACI_1"/>
    <property type="match status" value="1"/>
</dbReference>
<dbReference type="InterPro" id="IPR000843">
    <property type="entry name" value="HTH_LacI"/>
</dbReference>
<evidence type="ECO:0000256" key="3">
    <source>
        <dbReference type="ARBA" id="ARBA00023125"/>
    </source>
</evidence>
<dbReference type="PANTHER" id="PTHR30146">
    <property type="entry name" value="LACI-RELATED TRANSCRIPTIONAL REPRESSOR"/>
    <property type="match status" value="1"/>
</dbReference>
<dbReference type="SUPFAM" id="SSF53822">
    <property type="entry name" value="Periplasmic binding protein-like I"/>
    <property type="match status" value="1"/>
</dbReference>
<evidence type="ECO:0000256" key="1">
    <source>
        <dbReference type="ARBA" id="ARBA00022491"/>
    </source>
</evidence>
<keyword evidence="3" id="KW-0238">DNA-binding</keyword>
<dbReference type="OrthoDB" id="8433438at2"/>
<dbReference type="SUPFAM" id="SSF47413">
    <property type="entry name" value="lambda repressor-like DNA-binding domains"/>
    <property type="match status" value="1"/>
</dbReference>
<dbReference type="Gene3D" id="1.10.260.40">
    <property type="entry name" value="lambda repressor-like DNA-binding domains"/>
    <property type="match status" value="1"/>
</dbReference>
<dbReference type="Pfam" id="PF13377">
    <property type="entry name" value="Peripla_BP_3"/>
    <property type="match status" value="1"/>
</dbReference>
<dbReference type="EMBL" id="MDET01000002">
    <property type="protein sequence ID" value="OQM77241.1"/>
    <property type="molecule type" value="Genomic_DNA"/>
</dbReference>
<gene>
    <name evidence="6" type="ORF">BFN67_10765</name>
</gene>
<dbReference type="AlphaFoldDB" id="A0A1V8RVK6"/>
<evidence type="ECO:0000256" key="2">
    <source>
        <dbReference type="ARBA" id="ARBA00023015"/>
    </source>
</evidence>
<dbReference type="CDD" id="cd06284">
    <property type="entry name" value="PBP1_LacI-like"/>
    <property type="match status" value="1"/>
</dbReference>
<keyword evidence="4" id="KW-0804">Transcription</keyword>
<dbReference type="GO" id="GO:0000976">
    <property type="term" value="F:transcription cis-regulatory region binding"/>
    <property type="evidence" value="ECO:0007669"/>
    <property type="project" value="TreeGrafter"/>
</dbReference>
<evidence type="ECO:0000313" key="6">
    <source>
        <dbReference type="EMBL" id="OQM77241.1"/>
    </source>
</evidence>
<dbReference type="Pfam" id="PF00356">
    <property type="entry name" value="LacI"/>
    <property type="match status" value="1"/>
</dbReference>
<proteinExistence type="predicted"/>
<name>A0A1V8RVK6_9HYPH</name>
<organism evidence="6 7">
    <name type="scientific">Manganibacter manganicus</name>
    <dbReference type="NCBI Taxonomy" id="1873176"/>
    <lineage>
        <taxon>Bacteria</taxon>
        <taxon>Pseudomonadati</taxon>
        <taxon>Pseudomonadota</taxon>
        <taxon>Alphaproteobacteria</taxon>
        <taxon>Hyphomicrobiales</taxon>
        <taxon>Phyllobacteriaceae</taxon>
        <taxon>Manganibacter</taxon>
    </lineage>
</organism>
<dbReference type="Gene3D" id="3.40.50.2300">
    <property type="match status" value="2"/>
</dbReference>
<dbReference type="InterPro" id="IPR028082">
    <property type="entry name" value="Peripla_BP_I"/>
</dbReference>
<dbReference type="GO" id="GO:0003700">
    <property type="term" value="F:DNA-binding transcription factor activity"/>
    <property type="evidence" value="ECO:0007669"/>
    <property type="project" value="TreeGrafter"/>
</dbReference>
<dbReference type="RefSeq" id="WP_080918077.1">
    <property type="nucleotide sequence ID" value="NZ_MDET01000002.1"/>
</dbReference>
<dbReference type="CDD" id="cd01392">
    <property type="entry name" value="HTH_LacI"/>
    <property type="match status" value="1"/>
</dbReference>
<evidence type="ECO:0000259" key="5">
    <source>
        <dbReference type="PROSITE" id="PS50932"/>
    </source>
</evidence>
<comment type="caution">
    <text evidence="6">The sequence shown here is derived from an EMBL/GenBank/DDBJ whole genome shotgun (WGS) entry which is preliminary data.</text>
</comment>
<dbReference type="PANTHER" id="PTHR30146:SF151">
    <property type="entry name" value="HTH-TYPE TRANSCRIPTIONAL REPRESSOR CYTR"/>
    <property type="match status" value="1"/>
</dbReference>